<name>A0A5C0XR69_PYRFU</name>
<dbReference type="GeneID" id="13300563"/>
<keyword evidence="1" id="KW-0812">Transmembrane</keyword>
<accession>A0A5C0XR69</accession>
<protein>
    <submittedName>
        <fullName evidence="2">Uncharacterized protein</fullName>
    </submittedName>
</protein>
<feature type="transmembrane region" description="Helical" evidence="1">
    <location>
        <begin position="7"/>
        <end position="40"/>
    </location>
</feature>
<dbReference type="AlphaFoldDB" id="A0A5C0XR69"/>
<reference evidence="2 3" key="1">
    <citation type="submission" date="2017-08" db="EMBL/GenBank/DDBJ databases">
        <title>Resequencing and Reannotation of the genome of Pyrococcus furiosus type strain DSM3638.</title>
        <authorList>
            <person name="Reichelt R.M."/>
            <person name="Bunk B."/>
        </authorList>
    </citation>
    <scope>NUCLEOTIDE SEQUENCE [LARGE SCALE GENOMIC DNA]</scope>
    <source>
        <strain evidence="2 3">DSM 3638</strain>
    </source>
</reference>
<dbReference type="EMBL" id="CP023154">
    <property type="protein sequence ID" value="QEK79337.1"/>
    <property type="molecule type" value="Genomic_DNA"/>
</dbReference>
<dbReference type="RefSeq" id="WP_011012866.1">
    <property type="nucleotide sequence ID" value="NC_003413.1"/>
</dbReference>
<gene>
    <name evidence="2" type="ORF">PFDSM3638_08715</name>
</gene>
<sequence>MRRGLSLLGFIIGAVIGIIIGALILAGIFLLALGSTISFLDFPNCHCTCETINNAGPIKEIGAYNATSLIIEDVIGTVKIKPSNEPQIKVLSNLPINVSVSEDSLVITCSECREKSFKNGEIILMGNLSSIKTSDILGRLIVEVPTKRIEVGDVLGEVNIQAYTEVFESEDILGRAEIKATREVQIEDVIGEVKITIPKNSTAKISYSKIIGKIADLSEDSNKIVKVDIEDILGELTVENEK</sequence>
<keyword evidence="1" id="KW-0472">Membrane</keyword>
<dbReference type="Proteomes" id="UP000324354">
    <property type="component" value="Chromosome"/>
</dbReference>
<organism evidence="2 3">
    <name type="scientific">Pyrococcus furiosus (strain ATCC 43587 / DSM 3638 / JCM 8422 / Vc1)</name>
    <dbReference type="NCBI Taxonomy" id="186497"/>
    <lineage>
        <taxon>Archaea</taxon>
        <taxon>Methanobacteriati</taxon>
        <taxon>Methanobacteriota</taxon>
        <taxon>Thermococci</taxon>
        <taxon>Thermococcales</taxon>
        <taxon>Thermococcaceae</taxon>
        <taxon>Pyrococcus</taxon>
    </lineage>
</organism>
<evidence type="ECO:0000313" key="3">
    <source>
        <dbReference type="Proteomes" id="UP000324354"/>
    </source>
</evidence>
<dbReference type="GeneID" id="41713551"/>
<evidence type="ECO:0000256" key="1">
    <source>
        <dbReference type="SAM" id="Phobius"/>
    </source>
</evidence>
<evidence type="ECO:0000313" key="2">
    <source>
        <dbReference type="EMBL" id="QEK79337.1"/>
    </source>
</evidence>
<proteinExistence type="predicted"/>
<keyword evidence="1" id="KW-1133">Transmembrane helix</keyword>